<comment type="caution">
    <text evidence="1">The sequence shown here is derived from an EMBL/GenBank/DDBJ whole genome shotgun (WGS) entry which is preliminary data.</text>
</comment>
<evidence type="ECO:0000313" key="1">
    <source>
        <dbReference type="EMBL" id="MBO7746235.1"/>
    </source>
</evidence>
<gene>
    <name evidence="1" type="ORF">I8J29_18665</name>
</gene>
<accession>A0ABS3WD38</accession>
<dbReference type="RefSeq" id="WP_090647370.1">
    <property type="nucleotide sequence ID" value="NZ_JAGGDJ010000016.1"/>
</dbReference>
<organism evidence="1 2">
    <name type="scientific">Paenibacillus artemisiicola</name>
    <dbReference type="NCBI Taxonomy" id="1172618"/>
    <lineage>
        <taxon>Bacteria</taxon>
        <taxon>Bacillati</taxon>
        <taxon>Bacillota</taxon>
        <taxon>Bacilli</taxon>
        <taxon>Bacillales</taxon>
        <taxon>Paenibacillaceae</taxon>
        <taxon>Paenibacillus</taxon>
    </lineage>
</organism>
<evidence type="ECO:0000313" key="2">
    <source>
        <dbReference type="Proteomes" id="UP000670947"/>
    </source>
</evidence>
<dbReference type="Proteomes" id="UP000670947">
    <property type="component" value="Unassembled WGS sequence"/>
</dbReference>
<sequence length="237" mass="24665">MSEAVQGLTIENLGVLDLTGKTAEGLAGISLIHNVGLIIVPSSLADAVMRIPQKNVGSTLQLPDETGSGKLKVFTGQISLSGESLANAGGSPDDILVVAGQALITSHVDAVGYRELIVMGQLMAPKSSESALSGALTRMMGQVFYYKGDVPRVILGSESYSRAFLELLDKPISLVVLGDCEFEADVDVALMKAKVGELVVLGTIRAPKRLIPLVQLLAETKLGDIVATDDHAGAQGA</sequence>
<reference evidence="1 2" key="1">
    <citation type="submission" date="2021-03" db="EMBL/GenBank/DDBJ databases">
        <title>Paenibacillus artemisicola MWE-103 whole genome sequence.</title>
        <authorList>
            <person name="Ham Y.J."/>
        </authorList>
    </citation>
    <scope>NUCLEOTIDE SEQUENCE [LARGE SCALE GENOMIC DNA]</scope>
    <source>
        <strain evidence="1 2">MWE-103</strain>
    </source>
</reference>
<keyword evidence="2" id="KW-1185">Reference proteome</keyword>
<dbReference type="EMBL" id="JAGGDJ010000016">
    <property type="protein sequence ID" value="MBO7746235.1"/>
    <property type="molecule type" value="Genomic_DNA"/>
</dbReference>
<proteinExistence type="predicted"/>
<protein>
    <submittedName>
        <fullName evidence="1">Uncharacterized protein</fullName>
    </submittedName>
</protein>
<name>A0ABS3WD38_9BACL</name>